<name>H8MT85_CORCM</name>
<accession>H8MT85</accession>
<protein>
    <submittedName>
        <fullName evidence="1">Uncharacterized protein</fullName>
    </submittedName>
</protein>
<proteinExistence type="predicted"/>
<dbReference type="InParanoid" id="H8MT85"/>
<sequence length="112" mass="12011">MLRGRVREGGPGMLPHLEVIHGTIEGIDPGVSNAPTIQLAPREGGTLTVTATAEQVAQAAHLREASAMVVMGPTPRLIWIRQQGADVPVPSAEARDAHALRKWSELLRRLAQ</sequence>
<keyword evidence="2" id="KW-1185">Reference proteome</keyword>
<evidence type="ECO:0000313" key="2">
    <source>
        <dbReference type="Proteomes" id="UP000007587"/>
    </source>
</evidence>
<dbReference type="AlphaFoldDB" id="H8MT85"/>
<dbReference type="HOGENOM" id="CLU_2141672_0_0_7"/>
<reference evidence="2" key="2">
    <citation type="submission" date="2012-03" db="EMBL/GenBank/DDBJ databases">
        <title>Genome sequence of the fruiting myxobacterium Corallococcus coralloides DSM 2259.</title>
        <authorList>
            <person name="Huntley S."/>
            <person name="Zhang Y."/>
            <person name="Treuner-Lange A."/>
            <person name="Sensen C.W."/>
            <person name="Sogaard-Andersen L."/>
        </authorList>
    </citation>
    <scope>NUCLEOTIDE SEQUENCE [LARGE SCALE GENOMIC DNA]</scope>
    <source>
        <strain evidence="2">ATCC 25202 / DSM 2259 / NBRC 100086 / M2</strain>
    </source>
</reference>
<reference evidence="1 2" key="1">
    <citation type="journal article" date="2012" name="J. Bacteriol.">
        <title>Complete Genome Sequence of the Fruiting Myxobacterium Corallococcus coralloides DSM 2259.</title>
        <authorList>
            <person name="Huntley S."/>
            <person name="Zhang Y."/>
            <person name="Treuner-Lange A."/>
            <person name="Kneip S."/>
            <person name="Sensen C.W."/>
            <person name="Sogaard-Andersen L."/>
        </authorList>
    </citation>
    <scope>NUCLEOTIDE SEQUENCE [LARGE SCALE GENOMIC DNA]</scope>
    <source>
        <strain evidence="2">ATCC 25202 / DSM 2259 / NBRC 100086 / M2</strain>
    </source>
</reference>
<dbReference type="KEGG" id="ccx:COCOR_07732"/>
<gene>
    <name evidence="1" type="ordered locus">COCOR_07732</name>
</gene>
<evidence type="ECO:0000313" key="1">
    <source>
        <dbReference type="EMBL" id="AFE07706.1"/>
    </source>
</evidence>
<dbReference type="STRING" id="1144275.COCOR_07732"/>
<dbReference type="Proteomes" id="UP000007587">
    <property type="component" value="Chromosome"/>
</dbReference>
<organism evidence="1 2">
    <name type="scientific">Corallococcus coralloides (strain ATCC 25202 / DSM 2259 / NBRC 100086 / M2)</name>
    <name type="common">Myxococcus coralloides</name>
    <dbReference type="NCBI Taxonomy" id="1144275"/>
    <lineage>
        <taxon>Bacteria</taxon>
        <taxon>Pseudomonadati</taxon>
        <taxon>Myxococcota</taxon>
        <taxon>Myxococcia</taxon>
        <taxon>Myxococcales</taxon>
        <taxon>Cystobacterineae</taxon>
        <taxon>Myxococcaceae</taxon>
        <taxon>Corallococcus</taxon>
    </lineage>
</organism>
<dbReference type="EMBL" id="CP003389">
    <property type="protein sequence ID" value="AFE07706.1"/>
    <property type="molecule type" value="Genomic_DNA"/>
</dbReference>